<feature type="domain" description="HipA-like C-terminal" evidence="4">
    <location>
        <begin position="143"/>
        <end position="383"/>
    </location>
</feature>
<evidence type="ECO:0000313" key="7">
    <source>
        <dbReference type="Proteomes" id="UP000032360"/>
    </source>
</evidence>
<evidence type="ECO:0000256" key="3">
    <source>
        <dbReference type="ARBA" id="ARBA00022777"/>
    </source>
</evidence>
<dbReference type="STRING" id="1280514.AXFE_16030"/>
<keyword evidence="7" id="KW-1185">Reference proteome</keyword>
<accession>A0A0D8HHZ5</accession>
<dbReference type="GO" id="GO:0004674">
    <property type="term" value="F:protein serine/threonine kinase activity"/>
    <property type="evidence" value="ECO:0007669"/>
    <property type="project" value="UniProtKB-EC"/>
</dbReference>
<dbReference type="PANTHER" id="PTHR37419">
    <property type="entry name" value="SERINE/THREONINE-PROTEIN KINASE TOXIN HIPA"/>
    <property type="match status" value="1"/>
</dbReference>
<gene>
    <name evidence="6" type="primary">hipA2</name>
    <name evidence="6" type="ORF">AXFE_16030</name>
</gene>
<dbReference type="EC" id="2.7.11.1" evidence="6"/>
<proteinExistence type="inferred from homology"/>
<comment type="similarity">
    <text evidence="1">Belongs to the HipA Ser/Thr kinase family.</text>
</comment>
<dbReference type="AlphaFoldDB" id="A0A0D8HHZ5"/>
<evidence type="ECO:0000259" key="4">
    <source>
        <dbReference type="Pfam" id="PF07804"/>
    </source>
</evidence>
<dbReference type="Pfam" id="PF13657">
    <property type="entry name" value="Couple_hipA"/>
    <property type="match status" value="1"/>
</dbReference>
<keyword evidence="3 6" id="KW-0418">Kinase</keyword>
<evidence type="ECO:0000259" key="5">
    <source>
        <dbReference type="Pfam" id="PF13657"/>
    </source>
</evidence>
<sequence>MELEVWLNGTHVAMLSENRRQMTMAYTGEAHPVGAPLVSVAMPVGAGRYSDPKVRAFFRGLLPEGEARRMLAYDFGLDESDDMGLLAVLGKDCAGALMVQPKGDGAALVAGASTKDTVDDAEIERRLRALPVHPLGVDGHIRVSLAGVQSKLLLSRLEDGRWVLPADGVVSTHILKPAHRDLPNSVVNEAFCMNLAARSGLKAARTTILSFAGTKVLVSERYDRRREVGGIRRMHQEDACQTLSVLTIVPEHKYEEFGGPTLVGIARLLEQWGDAQSKEELLRQIAIHVIVGNADAHGKNVSFFHQEDGTVCLAPVYDIMSTEYYRTAYARSMSRTLGLFVNAKRNINEVTVEDLVSEAERWGMRYRTAQSVLTQLLERLPNALDQAARDVPEVPQALIELVQERITSARAEAARLGQ</sequence>
<evidence type="ECO:0000313" key="6">
    <source>
        <dbReference type="EMBL" id="KJF17543.1"/>
    </source>
</evidence>
<dbReference type="GO" id="GO:0005829">
    <property type="term" value="C:cytosol"/>
    <property type="evidence" value="ECO:0007669"/>
    <property type="project" value="TreeGrafter"/>
</dbReference>
<dbReference type="EMBL" id="JXYS01000036">
    <property type="protein sequence ID" value="KJF17543.1"/>
    <property type="molecule type" value="Genomic_DNA"/>
</dbReference>
<protein>
    <submittedName>
        <fullName evidence="6">Serine/threonine-protein kinase HipA</fullName>
        <ecNumber evidence="6">2.7.11.1</ecNumber>
    </submittedName>
</protein>
<dbReference type="Gene3D" id="1.10.1070.20">
    <property type="match status" value="1"/>
</dbReference>
<reference evidence="6 7" key="1">
    <citation type="submission" date="2015-01" db="EMBL/GenBank/DDBJ databases">
        <title>Draft genome of the acidophilic iron oxidizer Acidithrix ferrooxidans strain Py-F3.</title>
        <authorList>
            <person name="Poehlein A."/>
            <person name="Eisen S."/>
            <person name="Schloemann M."/>
            <person name="Johnson B.D."/>
            <person name="Daniel R."/>
            <person name="Muehling M."/>
        </authorList>
    </citation>
    <scope>NUCLEOTIDE SEQUENCE [LARGE SCALE GENOMIC DNA]</scope>
    <source>
        <strain evidence="6 7">Py-F3</strain>
    </source>
</reference>
<dbReference type="NCBIfam" id="TIGR03071">
    <property type="entry name" value="couple_hipA"/>
    <property type="match status" value="1"/>
</dbReference>
<evidence type="ECO:0000256" key="1">
    <source>
        <dbReference type="ARBA" id="ARBA00010164"/>
    </source>
</evidence>
<dbReference type="InterPro" id="IPR012893">
    <property type="entry name" value="HipA-like_C"/>
</dbReference>
<dbReference type="OrthoDB" id="3182374at2"/>
<dbReference type="InterPro" id="IPR052028">
    <property type="entry name" value="HipA_Ser/Thr_kinase"/>
</dbReference>
<name>A0A0D8HHZ5_9ACTN</name>
<dbReference type="Proteomes" id="UP000032360">
    <property type="component" value="Unassembled WGS sequence"/>
</dbReference>
<keyword evidence="2 6" id="KW-0808">Transferase</keyword>
<dbReference type="PANTHER" id="PTHR37419:SF1">
    <property type="entry name" value="SERINE_THREONINE-PROTEIN KINASE TOXIN HIPA"/>
    <property type="match status" value="1"/>
</dbReference>
<feature type="domain" description="HipA N-terminal subdomain 1" evidence="5">
    <location>
        <begin position="3"/>
        <end position="99"/>
    </location>
</feature>
<evidence type="ECO:0000256" key="2">
    <source>
        <dbReference type="ARBA" id="ARBA00022679"/>
    </source>
</evidence>
<dbReference type="InterPro" id="IPR017508">
    <property type="entry name" value="HipA_N1"/>
</dbReference>
<dbReference type="Pfam" id="PF07804">
    <property type="entry name" value="HipA_C"/>
    <property type="match status" value="1"/>
</dbReference>
<dbReference type="RefSeq" id="WP_052605320.1">
    <property type="nucleotide sequence ID" value="NZ_JXYS01000036.1"/>
</dbReference>
<organism evidence="6 7">
    <name type="scientific">Acidithrix ferrooxidans</name>
    <dbReference type="NCBI Taxonomy" id="1280514"/>
    <lineage>
        <taxon>Bacteria</taxon>
        <taxon>Bacillati</taxon>
        <taxon>Actinomycetota</taxon>
        <taxon>Acidimicrobiia</taxon>
        <taxon>Acidimicrobiales</taxon>
        <taxon>Acidimicrobiaceae</taxon>
        <taxon>Acidithrix</taxon>
    </lineage>
</organism>
<comment type="caution">
    <text evidence="6">The sequence shown here is derived from an EMBL/GenBank/DDBJ whole genome shotgun (WGS) entry which is preliminary data.</text>
</comment>